<protein>
    <submittedName>
        <fullName evidence="2">Uncharacterized protein</fullName>
    </submittedName>
</protein>
<gene>
    <name evidence="2" type="ORF">MONBRDRAFT_38858</name>
</gene>
<dbReference type="Proteomes" id="UP000001357">
    <property type="component" value="Unassembled WGS sequence"/>
</dbReference>
<evidence type="ECO:0000313" key="2">
    <source>
        <dbReference type="EMBL" id="EDQ85391.1"/>
    </source>
</evidence>
<keyword evidence="3" id="KW-1185">Reference proteome</keyword>
<organism evidence="2 3">
    <name type="scientific">Monosiga brevicollis</name>
    <name type="common">Choanoflagellate</name>
    <dbReference type="NCBI Taxonomy" id="81824"/>
    <lineage>
        <taxon>Eukaryota</taxon>
        <taxon>Choanoflagellata</taxon>
        <taxon>Craspedida</taxon>
        <taxon>Salpingoecidae</taxon>
        <taxon>Monosiga</taxon>
    </lineage>
</organism>
<evidence type="ECO:0000313" key="3">
    <source>
        <dbReference type="Proteomes" id="UP000001357"/>
    </source>
</evidence>
<dbReference type="EMBL" id="CH991574">
    <property type="protein sequence ID" value="EDQ85391.1"/>
    <property type="molecule type" value="Genomic_DNA"/>
</dbReference>
<name>A9VAK8_MONBE</name>
<dbReference type="GeneID" id="5895047"/>
<feature type="compositionally biased region" description="Low complexity" evidence="1">
    <location>
        <begin position="232"/>
        <end position="247"/>
    </location>
</feature>
<feature type="compositionally biased region" description="Basic and acidic residues" evidence="1">
    <location>
        <begin position="287"/>
        <end position="302"/>
    </location>
</feature>
<dbReference type="RefSeq" id="XP_001749802.1">
    <property type="nucleotide sequence ID" value="XM_001749750.1"/>
</dbReference>
<evidence type="ECO:0000256" key="1">
    <source>
        <dbReference type="SAM" id="MobiDB-lite"/>
    </source>
</evidence>
<dbReference type="KEGG" id="mbr:MONBRDRAFT_38858"/>
<feature type="region of interest" description="Disordered" evidence="1">
    <location>
        <begin position="230"/>
        <end position="259"/>
    </location>
</feature>
<dbReference type="InParanoid" id="A9VAK8"/>
<reference evidence="2 3" key="1">
    <citation type="journal article" date="2008" name="Nature">
        <title>The genome of the choanoflagellate Monosiga brevicollis and the origin of metazoans.</title>
        <authorList>
            <consortium name="JGI Sequencing"/>
            <person name="King N."/>
            <person name="Westbrook M.J."/>
            <person name="Young S.L."/>
            <person name="Kuo A."/>
            <person name="Abedin M."/>
            <person name="Chapman J."/>
            <person name="Fairclough S."/>
            <person name="Hellsten U."/>
            <person name="Isogai Y."/>
            <person name="Letunic I."/>
            <person name="Marr M."/>
            <person name="Pincus D."/>
            <person name="Putnam N."/>
            <person name="Rokas A."/>
            <person name="Wright K.J."/>
            <person name="Zuzow R."/>
            <person name="Dirks W."/>
            <person name="Good M."/>
            <person name="Goodstein D."/>
            <person name="Lemons D."/>
            <person name="Li W."/>
            <person name="Lyons J.B."/>
            <person name="Morris A."/>
            <person name="Nichols S."/>
            <person name="Richter D.J."/>
            <person name="Salamov A."/>
            <person name="Bork P."/>
            <person name="Lim W.A."/>
            <person name="Manning G."/>
            <person name="Miller W.T."/>
            <person name="McGinnis W."/>
            <person name="Shapiro H."/>
            <person name="Tjian R."/>
            <person name="Grigoriev I.V."/>
            <person name="Rokhsar D."/>
        </authorList>
    </citation>
    <scope>NUCLEOTIDE SEQUENCE [LARGE SCALE GENOMIC DNA]</scope>
    <source>
        <strain evidence="3">MX1 / ATCC 50154</strain>
    </source>
</reference>
<proteinExistence type="predicted"/>
<sequence length="332" mass="36398">MESPQTLRLRKEFRLVQRAALPGVDIAPLAIKPYLGPSVSGALGWRRWCGHLRVHLHPDWPQVALPVELTYDDKQDAFSLHARALLFHPNVHPETGEMSLGQVAVSQAVDVLRRAVVVLQDPDPSASCHPEACEAYVHNPDLYWDLMGQCQASLEELATSGRVTVQEMPGASEEPDDPFARALASLPRHLVVSDAAQSQAAAQQAERTASARAREAFDFASYHASWSATGTAVAPSRAPSASRTIPRSRPKNALQPRVTYDPARPAPLALEVEAEGALRPGATPRPRQSEAPKRLSEFRGRASPEHIIVNFPRFSTALEYDNPEALDQEEDE</sequence>
<dbReference type="AlphaFoldDB" id="A9VAK8"/>
<feature type="region of interest" description="Disordered" evidence="1">
    <location>
        <begin position="276"/>
        <end position="302"/>
    </location>
</feature>
<accession>A9VAK8</accession>